<reference evidence="2" key="1">
    <citation type="submission" date="2021-06" db="EMBL/GenBank/DDBJ databases">
        <authorList>
            <person name="Kallberg Y."/>
            <person name="Tangrot J."/>
            <person name="Rosling A."/>
        </authorList>
    </citation>
    <scope>NUCLEOTIDE SEQUENCE</scope>
    <source>
        <strain evidence="2">BR232B</strain>
    </source>
</reference>
<name>A0A9N9DIP5_9GLOM</name>
<feature type="transmembrane region" description="Helical" evidence="1">
    <location>
        <begin position="35"/>
        <end position="58"/>
    </location>
</feature>
<evidence type="ECO:0000256" key="1">
    <source>
        <dbReference type="SAM" id="Phobius"/>
    </source>
</evidence>
<dbReference type="AlphaFoldDB" id="A0A9N9DIP5"/>
<gene>
    <name evidence="2" type="ORF">PBRASI_LOCUS9574</name>
</gene>
<keyword evidence="1" id="KW-1133">Transmembrane helix</keyword>
<evidence type="ECO:0000313" key="2">
    <source>
        <dbReference type="EMBL" id="CAG8637178.1"/>
    </source>
</evidence>
<proteinExistence type="predicted"/>
<keyword evidence="1" id="KW-0812">Transmembrane</keyword>
<dbReference type="Proteomes" id="UP000789739">
    <property type="component" value="Unassembled WGS sequence"/>
</dbReference>
<accession>A0A9N9DIP5</accession>
<protein>
    <submittedName>
        <fullName evidence="2">653_t:CDS:1</fullName>
    </submittedName>
</protein>
<keyword evidence="1" id="KW-0472">Membrane</keyword>
<dbReference type="EMBL" id="CAJVPI010002161">
    <property type="protein sequence ID" value="CAG8637178.1"/>
    <property type="molecule type" value="Genomic_DNA"/>
</dbReference>
<evidence type="ECO:0000313" key="3">
    <source>
        <dbReference type="Proteomes" id="UP000789739"/>
    </source>
</evidence>
<sequence>MPNAQENPSTKPTNAKITILATSTDAPNNNINNTLAIEILSTITAALSIIAILLGICIRRIRKRKLGYKRNLTQAPIGTSQTPFTTPLDLNNINIEQLAQQLSQLQNNQPPRYK</sequence>
<organism evidence="2 3">
    <name type="scientific">Paraglomus brasilianum</name>
    <dbReference type="NCBI Taxonomy" id="144538"/>
    <lineage>
        <taxon>Eukaryota</taxon>
        <taxon>Fungi</taxon>
        <taxon>Fungi incertae sedis</taxon>
        <taxon>Mucoromycota</taxon>
        <taxon>Glomeromycotina</taxon>
        <taxon>Glomeromycetes</taxon>
        <taxon>Paraglomerales</taxon>
        <taxon>Paraglomeraceae</taxon>
        <taxon>Paraglomus</taxon>
    </lineage>
</organism>
<comment type="caution">
    <text evidence="2">The sequence shown here is derived from an EMBL/GenBank/DDBJ whole genome shotgun (WGS) entry which is preliminary data.</text>
</comment>
<keyword evidence="3" id="KW-1185">Reference proteome</keyword>